<proteinExistence type="predicted"/>
<sequence>MSISPEVLLLPQTTKVHPTINEGDGDLSRPFNLRIRKTHAYVDESKIVNATNLVHEQKGMRPTNEAKHPVNMGDDLGA</sequence>
<dbReference type="AlphaFoldDB" id="A0A4Y7JFY9"/>
<keyword evidence="3" id="KW-1185">Reference proteome</keyword>
<dbReference type="EMBL" id="CM010718">
    <property type="protein sequence ID" value="RZC58952.1"/>
    <property type="molecule type" value="Genomic_DNA"/>
</dbReference>
<gene>
    <name evidence="2" type="ORF">C5167_006256</name>
</gene>
<evidence type="ECO:0000313" key="3">
    <source>
        <dbReference type="Proteomes" id="UP000316621"/>
    </source>
</evidence>
<reference evidence="2 3" key="1">
    <citation type="journal article" date="2018" name="Science">
        <title>The opium poppy genome and morphinan production.</title>
        <authorList>
            <person name="Guo L."/>
            <person name="Winzer T."/>
            <person name="Yang X."/>
            <person name="Li Y."/>
            <person name="Ning Z."/>
            <person name="He Z."/>
            <person name="Teodor R."/>
            <person name="Lu Y."/>
            <person name="Bowser T.A."/>
            <person name="Graham I.A."/>
            <person name="Ye K."/>
        </authorList>
    </citation>
    <scope>NUCLEOTIDE SEQUENCE [LARGE SCALE GENOMIC DNA]</scope>
    <source>
        <strain evidence="3">cv. HN1</strain>
        <tissue evidence="2">Leaves</tissue>
    </source>
</reference>
<evidence type="ECO:0000256" key="1">
    <source>
        <dbReference type="SAM" id="MobiDB-lite"/>
    </source>
</evidence>
<organism evidence="2 3">
    <name type="scientific">Papaver somniferum</name>
    <name type="common">Opium poppy</name>
    <dbReference type="NCBI Taxonomy" id="3469"/>
    <lineage>
        <taxon>Eukaryota</taxon>
        <taxon>Viridiplantae</taxon>
        <taxon>Streptophyta</taxon>
        <taxon>Embryophyta</taxon>
        <taxon>Tracheophyta</taxon>
        <taxon>Spermatophyta</taxon>
        <taxon>Magnoliopsida</taxon>
        <taxon>Ranunculales</taxon>
        <taxon>Papaveraceae</taxon>
        <taxon>Papaveroideae</taxon>
        <taxon>Papaver</taxon>
    </lineage>
</organism>
<evidence type="ECO:0000313" key="2">
    <source>
        <dbReference type="EMBL" id="RZC58952.1"/>
    </source>
</evidence>
<accession>A0A4Y7JFY9</accession>
<feature type="region of interest" description="Disordered" evidence="1">
    <location>
        <begin position="56"/>
        <end position="78"/>
    </location>
</feature>
<protein>
    <submittedName>
        <fullName evidence="2">Uncharacterized protein</fullName>
    </submittedName>
</protein>
<name>A0A4Y7JFY9_PAPSO</name>
<dbReference type="Proteomes" id="UP000316621">
    <property type="component" value="Chromosome 4"/>
</dbReference>
<feature type="region of interest" description="Disordered" evidence="1">
    <location>
        <begin position="1"/>
        <end position="25"/>
    </location>
</feature>
<dbReference type="Gramene" id="RZC58952">
    <property type="protein sequence ID" value="RZC58952"/>
    <property type="gene ID" value="C5167_006256"/>
</dbReference>
<feature type="compositionally biased region" description="Basic and acidic residues" evidence="1">
    <location>
        <begin position="56"/>
        <end position="68"/>
    </location>
</feature>